<feature type="region of interest" description="Disordered" evidence="1">
    <location>
        <begin position="1"/>
        <end position="36"/>
    </location>
</feature>
<dbReference type="Proteomes" id="UP000094285">
    <property type="component" value="Unassembled WGS sequence"/>
</dbReference>
<proteinExistence type="predicted"/>
<feature type="compositionally biased region" description="Basic and acidic residues" evidence="1">
    <location>
        <begin position="174"/>
        <end position="204"/>
    </location>
</feature>
<dbReference type="RefSeq" id="XP_020066713.1">
    <property type="nucleotide sequence ID" value="XM_020208700.1"/>
</dbReference>
<evidence type="ECO:0000313" key="2">
    <source>
        <dbReference type="EMBL" id="ODV81591.1"/>
    </source>
</evidence>
<dbReference type="EMBL" id="KV453909">
    <property type="protein sequence ID" value="ODV81591.1"/>
    <property type="molecule type" value="Genomic_DNA"/>
</dbReference>
<dbReference type="AlphaFoldDB" id="A0A1E4SQ06"/>
<evidence type="ECO:0000313" key="3">
    <source>
        <dbReference type="Proteomes" id="UP000094285"/>
    </source>
</evidence>
<feature type="region of interest" description="Disordered" evidence="1">
    <location>
        <begin position="174"/>
        <end position="206"/>
    </location>
</feature>
<evidence type="ECO:0000256" key="1">
    <source>
        <dbReference type="SAM" id="MobiDB-lite"/>
    </source>
</evidence>
<keyword evidence="3" id="KW-1185">Reference proteome</keyword>
<sequence length="326" mass="37263">MEFSTPQRNEKYDSANVSGTSSNTTPIVSVTEDAHPSAIRSHRTKLSSQDIKLILYLISSIKPFKYIGDRSLSQTKKWEAIQQRYGQIKRMDGDASEAVVIPTIRTLQRQLSSAIKKALMKRLENKRLGKFLYHEEQDIEAEEARIDQEINMDSALPELENALLELNDLSDRYRSGKDGKSHKADSPRIRDLHDPHNEPEDHQHQQATLGLIRAEIESLLPKDNEKSHGILKSVDLIQTFLQELLKIQTKLNMENAAILDETERLVKSQQAYVKKVREFSENYDKSLAGLRNSVVSNVVEYLIEMNDTEHTEAVRKTLLSLKESIE</sequence>
<organism evidence="2 3">
    <name type="scientific">Suhomyces tanzawaensis NRRL Y-17324</name>
    <dbReference type="NCBI Taxonomy" id="984487"/>
    <lineage>
        <taxon>Eukaryota</taxon>
        <taxon>Fungi</taxon>
        <taxon>Dikarya</taxon>
        <taxon>Ascomycota</taxon>
        <taxon>Saccharomycotina</taxon>
        <taxon>Pichiomycetes</taxon>
        <taxon>Debaryomycetaceae</taxon>
        <taxon>Suhomyces</taxon>
    </lineage>
</organism>
<dbReference type="OrthoDB" id="4094906at2759"/>
<feature type="compositionally biased region" description="Polar residues" evidence="1">
    <location>
        <begin position="15"/>
        <end position="28"/>
    </location>
</feature>
<gene>
    <name evidence="2" type="ORF">CANTADRAFT_3685</name>
</gene>
<protein>
    <submittedName>
        <fullName evidence="2">Uncharacterized protein</fullName>
    </submittedName>
</protein>
<accession>A0A1E4SQ06</accession>
<reference evidence="3" key="1">
    <citation type="submission" date="2016-05" db="EMBL/GenBank/DDBJ databases">
        <title>Comparative genomics of biotechnologically important yeasts.</title>
        <authorList>
            <consortium name="DOE Joint Genome Institute"/>
            <person name="Riley R."/>
            <person name="Haridas S."/>
            <person name="Wolfe K.H."/>
            <person name="Lopes M.R."/>
            <person name="Hittinger C.T."/>
            <person name="Goker M."/>
            <person name="Salamov A."/>
            <person name="Wisecaver J."/>
            <person name="Long T.M."/>
            <person name="Aerts A.L."/>
            <person name="Barry K."/>
            <person name="Choi C."/>
            <person name="Clum A."/>
            <person name="Coughlan A.Y."/>
            <person name="Deshpande S."/>
            <person name="Douglass A.P."/>
            <person name="Hanson S.J."/>
            <person name="Klenk H.-P."/>
            <person name="Labutti K."/>
            <person name="Lapidus A."/>
            <person name="Lindquist E."/>
            <person name="Lipzen A."/>
            <person name="Meier-Kolthoff J.P."/>
            <person name="Ohm R.A."/>
            <person name="Otillar R.P."/>
            <person name="Pangilinan J."/>
            <person name="Peng Y."/>
            <person name="Rokas A."/>
            <person name="Rosa C.A."/>
            <person name="Scheuner C."/>
            <person name="Sibirny A.A."/>
            <person name="Slot J.C."/>
            <person name="Stielow J.B."/>
            <person name="Sun H."/>
            <person name="Kurtzman C.P."/>
            <person name="Blackwell M."/>
            <person name="Grigoriev I.V."/>
            <person name="Jeffries T.W."/>
        </authorList>
    </citation>
    <scope>NUCLEOTIDE SEQUENCE [LARGE SCALE GENOMIC DNA]</scope>
    <source>
        <strain evidence="3">NRRL Y-17324</strain>
    </source>
</reference>
<dbReference type="GeneID" id="30982837"/>
<name>A0A1E4SQ06_9ASCO</name>